<protein>
    <submittedName>
        <fullName evidence="2">Uncharacterized protein</fullName>
    </submittedName>
</protein>
<dbReference type="STRING" id="602072.A0A1R3RC85"/>
<evidence type="ECO:0000256" key="1">
    <source>
        <dbReference type="SAM" id="MobiDB-lite"/>
    </source>
</evidence>
<evidence type="ECO:0000313" key="2">
    <source>
        <dbReference type="EMBL" id="OOF92086.1"/>
    </source>
</evidence>
<dbReference type="OrthoDB" id="4446399at2759"/>
<dbReference type="AlphaFoldDB" id="A0A1R3RC85"/>
<dbReference type="Proteomes" id="UP000188318">
    <property type="component" value="Unassembled WGS sequence"/>
</dbReference>
<dbReference type="VEuPathDB" id="FungiDB:ASPCADRAFT_8948"/>
<dbReference type="EMBL" id="KV907508">
    <property type="protein sequence ID" value="OOF92086.1"/>
    <property type="molecule type" value="Genomic_DNA"/>
</dbReference>
<proteinExistence type="predicted"/>
<dbReference type="OMA" id="FANFKVA"/>
<name>A0A1R3RC85_ASPC5</name>
<evidence type="ECO:0000313" key="3">
    <source>
        <dbReference type="Proteomes" id="UP000188318"/>
    </source>
</evidence>
<sequence length="355" mass="41088">MDVKDLCNETKQNTKQIQILQVDVTKTMERLQTFQKEIKSEFANVYDRFTTIDARLDKMSAIIANSTLVYLPQKISPLPVFDNSYNRLPIPECFPSRLAGFVSLKYRKNWSQLQELLTYYKLGAVTIQVIHEQDSVSTDYNPATSQRRYTQEQLQDAIESDPDRAVSILASHLGIDHVILKKRNSSLELEQTVQQLNKRTRSEDSEPKADMKWEPENTRMGKCNEKPETPSKKRRVTKTAHQLPERGISPSSSNTDWDSYHEAQRSVLSWEVDSSKFRRETAHLNLHDTTYDHLMNRDDGFKSNEHTEKEPIPRPLVGSHLKRLPVHAREVNVMLMGEFALIRMVCEQHFTSPCV</sequence>
<accession>A0A1R3RC85</accession>
<gene>
    <name evidence="2" type="ORF">ASPCADRAFT_8948</name>
</gene>
<organism evidence="2 3">
    <name type="scientific">Aspergillus carbonarius (strain ITEM 5010)</name>
    <dbReference type="NCBI Taxonomy" id="602072"/>
    <lineage>
        <taxon>Eukaryota</taxon>
        <taxon>Fungi</taxon>
        <taxon>Dikarya</taxon>
        <taxon>Ascomycota</taxon>
        <taxon>Pezizomycotina</taxon>
        <taxon>Eurotiomycetes</taxon>
        <taxon>Eurotiomycetidae</taxon>
        <taxon>Eurotiales</taxon>
        <taxon>Aspergillaceae</taxon>
        <taxon>Aspergillus</taxon>
        <taxon>Aspergillus subgen. Circumdati</taxon>
    </lineage>
</organism>
<keyword evidence="3" id="KW-1185">Reference proteome</keyword>
<feature type="compositionally biased region" description="Basic and acidic residues" evidence="1">
    <location>
        <begin position="200"/>
        <end position="231"/>
    </location>
</feature>
<feature type="region of interest" description="Disordered" evidence="1">
    <location>
        <begin position="192"/>
        <end position="257"/>
    </location>
</feature>
<reference evidence="3" key="1">
    <citation type="journal article" date="2017" name="Genome Biol.">
        <title>Comparative genomics reveals high biological diversity and specific adaptations in the industrially and medically important fungal genus Aspergillus.</title>
        <authorList>
            <person name="de Vries R.P."/>
            <person name="Riley R."/>
            <person name="Wiebenga A."/>
            <person name="Aguilar-Osorio G."/>
            <person name="Amillis S."/>
            <person name="Uchima C.A."/>
            <person name="Anderluh G."/>
            <person name="Asadollahi M."/>
            <person name="Askin M."/>
            <person name="Barry K."/>
            <person name="Battaglia E."/>
            <person name="Bayram O."/>
            <person name="Benocci T."/>
            <person name="Braus-Stromeyer S.A."/>
            <person name="Caldana C."/>
            <person name="Canovas D."/>
            <person name="Cerqueira G.C."/>
            <person name="Chen F."/>
            <person name="Chen W."/>
            <person name="Choi C."/>
            <person name="Clum A."/>
            <person name="Dos Santos R.A."/>
            <person name="Damasio A.R."/>
            <person name="Diallinas G."/>
            <person name="Emri T."/>
            <person name="Fekete E."/>
            <person name="Flipphi M."/>
            <person name="Freyberg S."/>
            <person name="Gallo A."/>
            <person name="Gournas C."/>
            <person name="Habgood R."/>
            <person name="Hainaut M."/>
            <person name="Harispe M.L."/>
            <person name="Henrissat B."/>
            <person name="Hilden K.S."/>
            <person name="Hope R."/>
            <person name="Hossain A."/>
            <person name="Karabika E."/>
            <person name="Karaffa L."/>
            <person name="Karanyi Z."/>
            <person name="Krasevec N."/>
            <person name="Kuo A."/>
            <person name="Kusch H."/>
            <person name="LaButti K."/>
            <person name="Lagendijk E.L."/>
            <person name="Lapidus A."/>
            <person name="Levasseur A."/>
            <person name="Lindquist E."/>
            <person name="Lipzen A."/>
            <person name="Logrieco A.F."/>
            <person name="MacCabe A."/>
            <person name="Maekelae M.R."/>
            <person name="Malavazi I."/>
            <person name="Melin P."/>
            <person name="Meyer V."/>
            <person name="Mielnichuk N."/>
            <person name="Miskei M."/>
            <person name="Molnar A.P."/>
            <person name="Mule G."/>
            <person name="Ngan C.Y."/>
            <person name="Orejas M."/>
            <person name="Orosz E."/>
            <person name="Ouedraogo J.P."/>
            <person name="Overkamp K.M."/>
            <person name="Park H.-S."/>
            <person name="Perrone G."/>
            <person name="Piumi F."/>
            <person name="Punt P.J."/>
            <person name="Ram A.F."/>
            <person name="Ramon A."/>
            <person name="Rauscher S."/>
            <person name="Record E."/>
            <person name="Riano-Pachon D.M."/>
            <person name="Robert V."/>
            <person name="Roehrig J."/>
            <person name="Ruller R."/>
            <person name="Salamov A."/>
            <person name="Salih N.S."/>
            <person name="Samson R.A."/>
            <person name="Sandor E."/>
            <person name="Sanguinetti M."/>
            <person name="Schuetze T."/>
            <person name="Sepcic K."/>
            <person name="Shelest E."/>
            <person name="Sherlock G."/>
            <person name="Sophianopoulou V."/>
            <person name="Squina F.M."/>
            <person name="Sun H."/>
            <person name="Susca A."/>
            <person name="Todd R.B."/>
            <person name="Tsang A."/>
            <person name="Unkles S.E."/>
            <person name="van de Wiele N."/>
            <person name="van Rossen-Uffink D."/>
            <person name="Oliveira J.V."/>
            <person name="Vesth T.C."/>
            <person name="Visser J."/>
            <person name="Yu J.-H."/>
            <person name="Zhou M."/>
            <person name="Andersen M.R."/>
            <person name="Archer D.B."/>
            <person name="Baker S.E."/>
            <person name="Benoit I."/>
            <person name="Brakhage A.A."/>
            <person name="Braus G.H."/>
            <person name="Fischer R."/>
            <person name="Frisvad J.C."/>
            <person name="Goldman G.H."/>
            <person name="Houbraken J."/>
            <person name="Oakley B."/>
            <person name="Pocsi I."/>
            <person name="Scazzocchio C."/>
            <person name="Seiboth B."/>
            <person name="vanKuyk P.A."/>
            <person name="Wortman J."/>
            <person name="Dyer P.S."/>
            <person name="Grigoriev I.V."/>
        </authorList>
    </citation>
    <scope>NUCLEOTIDE SEQUENCE [LARGE SCALE GENOMIC DNA]</scope>
    <source>
        <strain evidence="3">ITEM 5010</strain>
    </source>
</reference>